<dbReference type="Gene3D" id="2.60.40.3830">
    <property type="match status" value="1"/>
</dbReference>
<evidence type="ECO:0008006" key="4">
    <source>
        <dbReference type="Google" id="ProtNLM"/>
    </source>
</evidence>
<protein>
    <recommendedName>
        <fullName evidence="4">DUF4871 domain-containing protein</fullName>
    </recommendedName>
</protein>
<reference evidence="2 3" key="1">
    <citation type="submission" date="2018-12" db="EMBL/GenBank/DDBJ databases">
        <title>Bacillus yapensis draft genome sequence.</title>
        <authorList>
            <person name="Yu L."/>
            <person name="Xu X."/>
            <person name="Tang X."/>
        </authorList>
    </citation>
    <scope>NUCLEOTIDE SEQUENCE [LARGE SCALE GENOMIC DNA]</scope>
    <source>
        <strain evidence="2 3">XXST-01</strain>
    </source>
</reference>
<keyword evidence="1" id="KW-0732">Signal</keyword>
<dbReference type="OrthoDB" id="2381403at2"/>
<dbReference type="PROSITE" id="PS51257">
    <property type="entry name" value="PROKAR_LIPOPROTEIN"/>
    <property type="match status" value="1"/>
</dbReference>
<proteinExistence type="predicted"/>
<name>A0A3S0KDG3_9BACI</name>
<keyword evidence="3" id="KW-1185">Reference proteome</keyword>
<organism evidence="2 3">
    <name type="scientific">Bacillus yapensis</name>
    <dbReference type="NCBI Taxonomy" id="2492960"/>
    <lineage>
        <taxon>Bacteria</taxon>
        <taxon>Bacillati</taxon>
        <taxon>Bacillota</taxon>
        <taxon>Bacilli</taxon>
        <taxon>Bacillales</taxon>
        <taxon>Bacillaceae</taxon>
        <taxon>Bacillus</taxon>
    </lineage>
</organism>
<feature type="chain" id="PRO_5038604481" description="DUF4871 domain-containing protein" evidence="1">
    <location>
        <begin position="21"/>
        <end position="169"/>
    </location>
</feature>
<feature type="signal peptide" evidence="1">
    <location>
        <begin position="1"/>
        <end position="20"/>
    </location>
</feature>
<comment type="caution">
    <text evidence="2">The sequence shown here is derived from an EMBL/GenBank/DDBJ whole genome shotgun (WGS) entry which is preliminary data.</text>
</comment>
<dbReference type="Proteomes" id="UP000271374">
    <property type="component" value="Unassembled WGS sequence"/>
</dbReference>
<evidence type="ECO:0000313" key="3">
    <source>
        <dbReference type="Proteomes" id="UP000271374"/>
    </source>
</evidence>
<sequence length="169" mass="18640">MKKFLVFIICLIILSTACSNKDTKGVNSNNNVYAEDISGWSESATLIRKIATTENGDTEESVFRIGDNGKLGIGEYGPFITGKSQKYMWHFWGNEKTLLKPFKVVGISKDSDTKITLFELPKSTSLAPVNGASHSLPSTLKLPEPGLWKLEAYFGEELFGSITVLVKDK</sequence>
<accession>A0A3S0KDG3</accession>
<evidence type="ECO:0000256" key="1">
    <source>
        <dbReference type="SAM" id="SignalP"/>
    </source>
</evidence>
<gene>
    <name evidence="2" type="ORF">EKG37_17635</name>
</gene>
<evidence type="ECO:0000313" key="2">
    <source>
        <dbReference type="EMBL" id="RTR28123.1"/>
    </source>
</evidence>
<dbReference type="EMBL" id="RXNT01000016">
    <property type="protein sequence ID" value="RTR28123.1"/>
    <property type="molecule type" value="Genomic_DNA"/>
</dbReference>
<dbReference type="AlphaFoldDB" id="A0A3S0KDG3"/>